<keyword evidence="1" id="KW-0732">Signal</keyword>
<evidence type="ECO:0000259" key="2">
    <source>
        <dbReference type="PROSITE" id="PS50914"/>
    </source>
</evidence>
<dbReference type="InterPro" id="IPR007055">
    <property type="entry name" value="BON_dom"/>
</dbReference>
<feature type="domain" description="BON" evidence="2">
    <location>
        <begin position="3"/>
        <end position="71"/>
    </location>
</feature>
<proteinExistence type="predicted"/>
<dbReference type="Proteomes" id="UP000199462">
    <property type="component" value="Unassembled WGS sequence"/>
</dbReference>
<dbReference type="STRING" id="440514.SAMN04488010_1775"/>
<dbReference type="Pfam" id="PF04972">
    <property type="entry name" value="BON"/>
    <property type="match status" value="3"/>
</dbReference>
<gene>
    <name evidence="3" type="ORF">SAMN04488010_1775</name>
</gene>
<feature type="domain" description="BON" evidence="2">
    <location>
        <begin position="78"/>
        <end position="146"/>
    </location>
</feature>
<protein>
    <submittedName>
        <fullName evidence="3">Osmotically-inducible protein OsmY, contains BON domain</fullName>
    </submittedName>
</protein>
<accession>A0A1I6IIA2</accession>
<keyword evidence="4" id="KW-1185">Reference proteome</keyword>
<dbReference type="InterPro" id="IPR051686">
    <property type="entry name" value="Lipoprotein_DolP"/>
</dbReference>
<reference evidence="4" key="1">
    <citation type="submission" date="2016-10" db="EMBL/GenBank/DDBJ databases">
        <authorList>
            <person name="Varghese N."/>
            <person name="Submissions S."/>
        </authorList>
    </citation>
    <scope>NUCLEOTIDE SEQUENCE [LARGE SCALE GENOMIC DNA]</scope>
    <source>
        <strain evidence="4">DSM 19891</strain>
    </source>
</reference>
<dbReference type="SMART" id="SM00749">
    <property type="entry name" value="BON"/>
    <property type="match status" value="3"/>
</dbReference>
<evidence type="ECO:0000313" key="3">
    <source>
        <dbReference type="EMBL" id="SFR66418.1"/>
    </source>
</evidence>
<name>A0A1I6IIA2_9FLAO</name>
<feature type="domain" description="BON" evidence="2">
    <location>
        <begin position="149"/>
        <end position="217"/>
    </location>
</feature>
<sequence>MKTDAKIKLDVQDELSWEPSIDETKIGVAVDEGIVTLSGEVDSFSKKLAAEKAAKRVSGVKAVAEDIIVKYPSSIDKSDTDIAKAAVEALEWHSSVPNNAVIVKVENGWVYLTGEVKWSYQKYSASNAIKNLVGVKGVSNNIKLKQTVKPVLVKDTIEEAFERSARIDAKSIVVTADGSTVTLSGKVHSIKEKEEAEKAAYRAPGVLDVVNKLKIQYYPSYV</sequence>
<dbReference type="PANTHER" id="PTHR34606">
    <property type="entry name" value="BON DOMAIN-CONTAINING PROTEIN"/>
    <property type="match status" value="1"/>
</dbReference>
<evidence type="ECO:0000256" key="1">
    <source>
        <dbReference type="ARBA" id="ARBA00022729"/>
    </source>
</evidence>
<dbReference type="Gene3D" id="3.30.1340.30">
    <property type="match status" value="3"/>
</dbReference>
<dbReference type="InterPro" id="IPR014004">
    <property type="entry name" value="Transpt-assoc_nodulatn_dom_bac"/>
</dbReference>
<dbReference type="EMBL" id="FOYX01000001">
    <property type="protein sequence ID" value="SFR66418.1"/>
    <property type="molecule type" value="Genomic_DNA"/>
</dbReference>
<dbReference type="PROSITE" id="PS50914">
    <property type="entry name" value="BON"/>
    <property type="match status" value="3"/>
</dbReference>
<dbReference type="PANTHER" id="PTHR34606:SF4">
    <property type="entry name" value="OUTER MEMBRANE LIPOPROTEIN DOLP"/>
    <property type="match status" value="1"/>
</dbReference>
<dbReference type="AlphaFoldDB" id="A0A1I6IIA2"/>
<evidence type="ECO:0000313" key="4">
    <source>
        <dbReference type="Proteomes" id="UP000199462"/>
    </source>
</evidence>
<organism evidence="3 4">
    <name type="scientific">Maribacter stanieri</name>
    <dbReference type="NCBI Taxonomy" id="440514"/>
    <lineage>
        <taxon>Bacteria</taxon>
        <taxon>Pseudomonadati</taxon>
        <taxon>Bacteroidota</taxon>
        <taxon>Flavobacteriia</taxon>
        <taxon>Flavobacteriales</taxon>
        <taxon>Flavobacteriaceae</taxon>
        <taxon>Maribacter</taxon>
    </lineage>
</organism>
<dbReference type="RefSeq" id="WP_091902682.1">
    <property type="nucleotide sequence ID" value="NZ_FOYX01000001.1"/>
</dbReference>